<dbReference type="InterPro" id="IPR050596">
    <property type="entry name" value="AspAT/PAT-like"/>
</dbReference>
<sequence>VDILTLPVLDTEDWSYFANPEEILTRLEEILTRDKPKLLLFSSPDNPTGGIVPDSTFFEVIELAYHHGCFVGVDYAYRAQYFTEKQPAQFAASPIVHPNLIKIHSNSKWCRGLGRRLGWIEARTDIIDTLEAVQQSVVLCPDTVHQMALAAYLESALPEGSLLTYMNNSRLAYKKAAQHLTTYVDEYLKMRHIVPQGGLYTVVDVGRNADNFVYEVLENTGVIFVPGSGFGKTLENGIRISFGPLVNDLNRMKQGFERVCDYLAKTPGP</sequence>
<evidence type="ECO:0000256" key="5">
    <source>
        <dbReference type="ARBA" id="ARBA00022898"/>
    </source>
</evidence>
<feature type="non-terminal residue" evidence="7">
    <location>
        <position position="1"/>
    </location>
</feature>
<dbReference type="GO" id="GO:0030170">
    <property type="term" value="F:pyridoxal phosphate binding"/>
    <property type="evidence" value="ECO:0007669"/>
    <property type="project" value="InterPro"/>
</dbReference>
<keyword evidence="4" id="KW-0808">Transferase</keyword>
<dbReference type="Gene3D" id="3.90.1150.10">
    <property type="entry name" value="Aspartate Aminotransferase, domain 1"/>
    <property type="match status" value="1"/>
</dbReference>
<dbReference type="CDD" id="cd00609">
    <property type="entry name" value="AAT_like"/>
    <property type="match status" value="1"/>
</dbReference>
<keyword evidence="3" id="KW-0032">Aminotransferase</keyword>
<evidence type="ECO:0000256" key="3">
    <source>
        <dbReference type="ARBA" id="ARBA00022576"/>
    </source>
</evidence>
<dbReference type="InterPro" id="IPR015421">
    <property type="entry name" value="PyrdxlP-dep_Trfase_major"/>
</dbReference>
<dbReference type="InterPro" id="IPR015422">
    <property type="entry name" value="PyrdxlP-dep_Trfase_small"/>
</dbReference>
<dbReference type="AlphaFoldDB" id="A0A381YNE1"/>
<protein>
    <recommendedName>
        <fullName evidence="6">Aminotransferase class I/classII large domain-containing protein</fullName>
    </recommendedName>
</protein>
<accession>A0A381YNE1</accession>
<evidence type="ECO:0000256" key="2">
    <source>
        <dbReference type="ARBA" id="ARBA00007441"/>
    </source>
</evidence>
<proteinExistence type="inferred from homology"/>
<dbReference type="Pfam" id="PF00155">
    <property type="entry name" value="Aminotran_1_2"/>
    <property type="match status" value="1"/>
</dbReference>
<dbReference type="InterPro" id="IPR004839">
    <property type="entry name" value="Aminotransferase_I/II_large"/>
</dbReference>
<dbReference type="GO" id="GO:0006520">
    <property type="term" value="P:amino acid metabolic process"/>
    <property type="evidence" value="ECO:0007669"/>
    <property type="project" value="InterPro"/>
</dbReference>
<dbReference type="SUPFAM" id="SSF53383">
    <property type="entry name" value="PLP-dependent transferases"/>
    <property type="match status" value="1"/>
</dbReference>
<gene>
    <name evidence="7" type="ORF">METZ01_LOCUS131400</name>
</gene>
<name>A0A381YNE1_9ZZZZ</name>
<evidence type="ECO:0000256" key="4">
    <source>
        <dbReference type="ARBA" id="ARBA00022679"/>
    </source>
</evidence>
<dbReference type="PANTHER" id="PTHR46383">
    <property type="entry name" value="ASPARTATE AMINOTRANSFERASE"/>
    <property type="match status" value="1"/>
</dbReference>
<comment type="cofactor">
    <cofactor evidence="1">
        <name>pyridoxal 5'-phosphate</name>
        <dbReference type="ChEBI" id="CHEBI:597326"/>
    </cofactor>
</comment>
<keyword evidence="5" id="KW-0663">Pyridoxal phosphate</keyword>
<organism evidence="7">
    <name type="scientific">marine metagenome</name>
    <dbReference type="NCBI Taxonomy" id="408172"/>
    <lineage>
        <taxon>unclassified sequences</taxon>
        <taxon>metagenomes</taxon>
        <taxon>ecological metagenomes</taxon>
    </lineage>
</organism>
<evidence type="ECO:0000256" key="1">
    <source>
        <dbReference type="ARBA" id="ARBA00001933"/>
    </source>
</evidence>
<dbReference type="EMBL" id="UINC01018654">
    <property type="protein sequence ID" value="SVA78546.1"/>
    <property type="molecule type" value="Genomic_DNA"/>
</dbReference>
<evidence type="ECO:0000259" key="6">
    <source>
        <dbReference type="Pfam" id="PF00155"/>
    </source>
</evidence>
<feature type="domain" description="Aminotransferase class I/classII large" evidence="6">
    <location>
        <begin position="22"/>
        <end position="244"/>
    </location>
</feature>
<comment type="similarity">
    <text evidence="2">Belongs to the class-I pyridoxal-phosphate-dependent aminotransferase family.</text>
</comment>
<dbReference type="GO" id="GO:0008483">
    <property type="term" value="F:transaminase activity"/>
    <property type="evidence" value="ECO:0007669"/>
    <property type="project" value="UniProtKB-KW"/>
</dbReference>
<dbReference type="InterPro" id="IPR015424">
    <property type="entry name" value="PyrdxlP-dep_Trfase"/>
</dbReference>
<dbReference type="Gene3D" id="3.40.640.10">
    <property type="entry name" value="Type I PLP-dependent aspartate aminotransferase-like (Major domain)"/>
    <property type="match status" value="1"/>
</dbReference>
<dbReference type="PANTHER" id="PTHR46383:SF1">
    <property type="entry name" value="ASPARTATE AMINOTRANSFERASE"/>
    <property type="match status" value="1"/>
</dbReference>
<evidence type="ECO:0000313" key="7">
    <source>
        <dbReference type="EMBL" id="SVA78546.1"/>
    </source>
</evidence>
<reference evidence="7" key="1">
    <citation type="submission" date="2018-05" db="EMBL/GenBank/DDBJ databases">
        <authorList>
            <person name="Lanie J.A."/>
            <person name="Ng W.-L."/>
            <person name="Kazmierczak K.M."/>
            <person name="Andrzejewski T.M."/>
            <person name="Davidsen T.M."/>
            <person name="Wayne K.J."/>
            <person name="Tettelin H."/>
            <person name="Glass J.I."/>
            <person name="Rusch D."/>
            <person name="Podicherti R."/>
            <person name="Tsui H.-C.T."/>
            <person name="Winkler M.E."/>
        </authorList>
    </citation>
    <scope>NUCLEOTIDE SEQUENCE</scope>
</reference>